<feature type="compositionally biased region" description="Polar residues" evidence="4">
    <location>
        <begin position="1"/>
        <end position="12"/>
    </location>
</feature>
<protein>
    <recommendedName>
        <fullName evidence="9">DNA/RNA non-specific endonuclease domain-containing protein</fullName>
    </recommendedName>
</protein>
<keyword evidence="3" id="KW-0479">Metal-binding</keyword>
<dbReference type="InterPro" id="IPR001604">
    <property type="entry name" value="Endo_G_ENPP1-like_dom"/>
</dbReference>
<dbReference type="GO" id="GO:0046872">
    <property type="term" value="F:metal ion binding"/>
    <property type="evidence" value="ECO:0007669"/>
    <property type="project" value="UniProtKB-KW"/>
</dbReference>
<dbReference type="InterPro" id="IPR044925">
    <property type="entry name" value="His-Me_finger_sf"/>
</dbReference>
<evidence type="ECO:0008006" key="9">
    <source>
        <dbReference type="Google" id="ProtNLM"/>
    </source>
</evidence>
<dbReference type="PANTHER" id="PTHR13966">
    <property type="entry name" value="ENDONUCLEASE RELATED"/>
    <property type="match status" value="1"/>
</dbReference>
<dbReference type="EMBL" id="JAWDJR010000003">
    <property type="protein sequence ID" value="KAK9978839.1"/>
    <property type="molecule type" value="Genomic_DNA"/>
</dbReference>
<dbReference type="PANTHER" id="PTHR13966:SF5">
    <property type="entry name" value="ENDONUCLEASE G, MITOCHONDRIAL"/>
    <property type="match status" value="1"/>
</dbReference>
<feature type="compositionally biased region" description="Polar residues" evidence="4">
    <location>
        <begin position="215"/>
        <end position="235"/>
    </location>
</feature>
<dbReference type="SMART" id="SM00892">
    <property type="entry name" value="Endonuclease_NS"/>
    <property type="match status" value="1"/>
</dbReference>
<feature type="region of interest" description="Disordered" evidence="4">
    <location>
        <begin position="1"/>
        <end position="32"/>
    </location>
</feature>
<dbReference type="GO" id="GO:0000014">
    <property type="term" value="F:single-stranded DNA endodeoxyribonuclease activity"/>
    <property type="evidence" value="ECO:0007669"/>
    <property type="project" value="TreeGrafter"/>
</dbReference>
<evidence type="ECO:0000259" key="6">
    <source>
        <dbReference type="SMART" id="SM00892"/>
    </source>
</evidence>
<feature type="domain" description="ENPP1-3/EXOG-like endonuclease/phosphodiesterase" evidence="5">
    <location>
        <begin position="295"/>
        <end position="479"/>
    </location>
</feature>
<feature type="binding site" evidence="3">
    <location>
        <position position="369"/>
    </location>
    <ligand>
        <name>Mg(2+)</name>
        <dbReference type="ChEBI" id="CHEBI:18420"/>
        <note>catalytic</note>
    </ligand>
</feature>
<dbReference type="InterPro" id="IPR044929">
    <property type="entry name" value="DNA/RNA_non-sp_Endonuclease_sf"/>
</dbReference>
<reference evidence="7 8" key="1">
    <citation type="submission" date="2024-05" db="EMBL/GenBank/DDBJ databases">
        <title>A high-quality chromosomal-level genome assembly of Topmouth culter (Culter alburnus).</title>
        <authorList>
            <person name="Zhao H."/>
        </authorList>
    </citation>
    <scope>NUCLEOTIDE SEQUENCE [LARGE SCALE GENOMIC DNA]</scope>
    <source>
        <strain evidence="7">CATC2023</strain>
        <tissue evidence="7">Muscle</tissue>
    </source>
</reference>
<evidence type="ECO:0000256" key="2">
    <source>
        <dbReference type="PIRSR" id="PIRSR640255-1"/>
    </source>
</evidence>
<dbReference type="GO" id="GO:0004521">
    <property type="term" value="F:RNA endonuclease activity"/>
    <property type="evidence" value="ECO:0007669"/>
    <property type="project" value="TreeGrafter"/>
</dbReference>
<evidence type="ECO:0000256" key="4">
    <source>
        <dbReference type="SAM" id="MobiDB-lite"/>
    </source>
</evidence>
<evidence type="ECO:0000313" key="7">
    <source>
        <dbReference type="EMBL" id="KAK9978839.1"/>
    </source>
</evidence>
<dbReference type="Proteomes" id="UP001479290">
    <property type="component" value="Unassembled WGS sequence"/>
</dbReference>
<dbReference type="GO" id="GO:0005634">
    <property type="term" value="C:nucleus"/>
    <property type="evidence" value="ECO:0007669"/>
    <property type="project" value="TreeGrafter"/>
</dbReference>
<sequence>MSSIDVQRQPPASSGYGKTTLEKRGREPPNVTLGDIVDDLSSYFNEFPSLRQAKKQAEEKYDIIKEHDDCWKEDDIKRAWGKTQRMGKQSVRRQHWALVILFQVIEKQRRKEEDFDLMEGRSLLQRCAELSLSDMIDQMKAGRENGRWDDCDMSQACGKAENMKGNSEDMSSQSTAELETLGAAGGVKQSSGGTHTSSSYSWQTSSASQGQSGTLNGSQGRSGTLNGSQDTGNSAQLRSGVALQNGEQENEPIYIRIPLGVMCLNEQPVIRGAPGIRSNYKLINGFPSQTDLRKRKSYAMSFNNGTMNAEWVYEILNRSTIADSGVLGTFGHVYHKGHLAAAANHSWCREAYNDTFLSSNLVPQHRTLNTGPWSVLERYCRTNLLNQNNIRNVHVYTGPLYIRVMNIGRLAGKVVPSHLFKVIIVENMDGTVEEPECYVFPNGNPPEDPLRADERQYRRTIEDIEGVSGLTFTERRPHVRHEDGIVTVRLQGEDGMGVPRDAVIGVRISL</sequence>
<dbReference type="InterPro" id="IPR020821">
    <property type="entry name" value="ENPP1-3/EXOG-like_nuc-like"/>
</dbReference>
<dbReference type="SUPFAM" id="SSF54060">
    <property type="entry name" value="His-Me finger endonucleases"/>
    <property type="match status" value="1"/>
</dbReference>
<feature type="active site" description="Proton acceptor" evidence="2">
    <location>
        <position position="338"/>
    </location>
</feature>
<feature type="region of interest" description="Disordered" evidence="4">
    <location>
        <begin position="185"/>
        <end position="235"/>
    </location>
</feature>
<organism evidence="7 8">
    <name type="scientific">Culter alburnus</name>
    <name type="common">Topmouth culter</name>
    <dbReference type="NCBI Taxonomy" id="194366"/>
    <lineage>
        <taxon>Eukaryota</taxon>
        <taxon>Metazoa</taxon>
        <taxon>Chordata</taxon>
        <taxon>Craniata</taxon>
        <taxon>Vertebrata</taxon>
        <taxon>Euteleostomi</taxon>
        <taxon>Actinopterygii</taxon>
        <taxon>Neopterygii</taxon>
        <taxon>Teleostei</taxon>
        <taxon>Ostariophysi</taxon>
        <taxon>Cypriniformes</taxon>
        <taxon>Xenocyprididae</taxon>
        <taxon>Xenocypridinae</taxon>
        <taxon>Culter</taxon>
    </lineage>
</organism>
<accession>A0AAW2B1M6</accession>
<proteinExistence type="inferred from homology"/>
<evidence type="ECO:0000256" key="3">
    <source>
        <dbReference type="PIRSR" id="PIRSR640255-2"/>
    </source>
</evidence>
<evidence type="ECO:0000313" key="8">
    <source>
        <dbReference type="Proteomes" id="UP001479290"/>
    </source>
</evidence>
<dbReference type="SMART" id="SM00477">
    <property type="entry name" value="NUC"/>
    <property type="match status" value="1"/>
</dbReference>
<dbReference type="AlphaFoldDB" id="A0AAW2B1M6"/>
<dbReference type="GO" id="GO:0006309">
    <property type="term" value="P:apoptotic DNA fragmentation"/>
    <property type="evidence" value="ECO:0007669"/>
    <property type="project" value="TreeGrafter"/>
</dbReference>
<dbReference type="GO" id="GO:0003676">
    <property type="term" value="F:nucleic acid binding"/>
    <property type="evidence" value="ECO:0007669"/>
    <property type="project" value="InterPro"/>
</dbReference>
<dbReference type="GO" id="GO:0005743">
    <property type="term" value="C:mitochondrial inner membrane"/>
    <property type="evidence" value="ECO:0007669"/>
    <property type="project" value="TreeGrafter"/>
</dbReference>
<keyword evidence="8" id="KW-1185">Reference proteome</keyword>
<dbReference type="Pfam" id="PF01223">
    <property type="entry name" value="Endonuclease_NS"/>
    <property type="match status" value="1"/>
</dbReference>
<gene>
    <name evidence="7" type="ORF">ABG768_020577</name>
</gene>
<comment type="caution">
    <text evidence="7">The sequence shown here is derived from an EMBL/GenBank/DDBJ whole genome shotgun (WGS) entry which is preliminary data.</text>
</comment>
<feature type="domain" description="DNA/RNA non-specific endonuclease/pyrophosphatase/phosphodiesterase" evidence="6">
    <location>
        <begin position="294"/>
        <end position="479"/>
    </location>
</feature>
<comment type="similarity">
    <text evidence="1">Belongs to the DNA/RNA non-specific endonuclease family.</text>
</comment>
<dbReference type="InterPro" id="IPR040255">
    <property type="entry name" value="Non-specific_endonuclease"/>
</dbReference>
<evidence type="ECO:0000256" key="1">
    <source>
        <dbReference type="ARBA" id="ARBA00010052"/>
    </source>
</evidence>
<feature type="compositionally biased region" description="Low complexity" evidence="4">
    <location>
        <begin position="190"/>
        <end position="214"/>
    </location>
</feature>
<dbReference type="Gene3D" id="3.40.570.10">
    <property type="entry name" value="Extracellular Endonuclease, subunit A"/>
    <property type="match status" value="1"/>
</dbReference>
<name>A0AAW2B1M6_CULAL</name>
<evidence type="ECO:0000259" key="5">
    <source>
        <dbReference type="SMART" id="SM00477"/>
    </source>
</evidence>